<dbReference type="InterPro" id="IPR056884">
    <property type="entry name" value="NPHP3-like_N"/>
</dbReference>
<accession>A0A2V5HM70</accession>
<dbReference type="OMA" id="NNREDIH"/>
<organism evidence="3 4">
    <name type="scientific">Aspergillus violaceofuscus (strain CBS 115571)</name>
    <dbReference type="NCBI Taxonomy" id="1450538"/>
    <lineage>
        <taxon>Eukaryota</taxon>
        <taxon>Fungi</taxon>
        <taxon>Dikarya</taxon>
        <taxon>Ascomycota</taxon>
        <taxon>Pezizomycotina</taxon>
        <taxon>Eurotiomycetes</taxon>
        <taxon>Eurotiomycetidae</taxon>
        <taxon>Eurotiales</taxon>
        <taxon>Aspergillaceae</taxon>
        <taxon>Aspergillus</taxon>
    </lineage>
</organism>
<proteinExistence type="predicted"/>
<dbReference type="InterPro" id="IPR027417">
    <property type="entry name" value="P-loop_NTPase"/>
</dbReference>
<dbReference type="AlphaFoldDB" id="A0A2V5HM70"/>
<dbReference type="SUPFAM" id="SSF52540">
    <property type="entry name" value="P-loop containing nucleoside triphosphate hydrolases"/>
    <property type="match status" value="1"/>
</dbReference>
<keyword evidence="4" id="KW-1185">Reference proteome</keyword>
<dbReference type="STRING" id="1450538.A0A2V5HM70"/>
<dbReference type="PANTHER" id="PTHR10039">
    <property type="entry name" value="AMELOGENIN"/>
    <property type="match status" value="1"/>
</dbReference>
<dbReference type="EMBL" id="KZ825109">
    <property type="protein sequence ID" value="PYI22613.1"/>
    <property type="molecule type" value="Genomic_DNA"/>
</dbReference>
<sequence length="300" mass="34443">MSILDRLAFDGMHTRYENLADAEANSFRWLIDADIPLDDSPLQYQAREAFLTWLREGQGIFHVTGKPGAGKSTLMKFLSDNVHGRLQAWSIPKTVLLGKYFIFKPNAKSERATRDFCRGLLHSLLGQAHELIPIIFPQEWENDLRNPDQKLNPSQVQSALTTLRTLDDIYIDHRLVIFIDGIDEFKGCQKDLCLLLKEWAQLRPHGVKICVSSREDLDIYETLEPSATLRLQDVTFPDILAVVHDRLTKITNYDTVDTPEWRAYLEWYIAERSEGVFLWAGLVPGRLADKVKDGYKARDL</sequence>
<evidence type="ECO:0000313" key="4">
    <source>
        <dbReference type="Proteomes" id="UP000249829"/>
    </source>
</evidence>
<evidence type="ECO:0000313" key="3">
    <source>
        <dbReference type="EMBL" id="PYI22613.1"/>
    </source>
</evidence>
<feature type="non-terminal residue" evidence="3">
    <location>
        <position position="300"/>
    </location>
</feature>
<protein>
    <recommendedName>
        <fullName evidence="2">Nephrocystin 3-like N-terminal domain-containing protein</fullName>
    </recommendedName>
</protein>
<reference evidence="3 4" key="1">
    <citation type="submission" date="2018-02" db="EMBL/GenBank/DDBJ databases">
        <title>The genomes of Aspergillus section Nigri reveals drivers in fungal speciation.</title>
        <authorList>
            <consortium name="DOE Joint Genome Institute"/>
            <person name="Vesth T.C."/>
            <person name="Nybo J."/>
            <person name="Theobald S."/>
            <person name="Brandl J."/>
            <person name="Frisvad J.C."/>
            <person name="Nielsen K.F."/>
            <person name="Lyhne E.K."/>
            <person name="Kogle M.E."/>
            <person name="Kuo A."/>
            <person name="Riley R."/>
            <person name="Clum A."/>
            <person name="Nolan M."/>
            <person name="Lipzen A."/>
            <person name="Salamov A."/>
            <person name="Henrissat B."/>
            <person name="Wiebenga A."/>
            <person name="De vries R.P."/>
            <person name="Grigoriev I.V."/>
            <person name="Mortensen U.H."/>
            <person name="Andersen M.R."/>
            <person name="Baker S.E."/>
        </authorList>
    </citation>
    <scope>NUCLEOTIDE SEQUENCE [LARGE SCALE GENOMIC DNA]</scope>
    <source>
        <strain evidence="3 4">CBS 115571</strain>
    </source>
</reference>
<evidence type="ECO:0000259" key="2">
    <source>
        <dbReference type="Pfam" id="PF24883"/>
    </source>
</evidence>
<dbReference type="Proteomes" id="UP000249829">
    <property type="component" value="Unassembled WGS sequence"/>
</dbReference>
<dbReference type="Gene3D" id="3.40.50.300">
    <property type="entry name" value="P-loop containing nucleotide triphosphate hydrolases"/>
    <property type="match status" value="1"/>
</dbReference>
<keyword evidence="1" id="KW-0677">Repeat</keyword>
<gene>
    <name evidence="3" type="ORF">BO99DRAFT_377511</name>
</gene>
<dbReference type="PANTHER" id="PTHR10039:SF5">
    <property type="entry name" value="NACHT DOMAIN-CONTAINING PROTEIN"/>
    <property type="match status" value="1"/>
</dbReference>
<feature type="domain" description="Nephrocystin 3-like N-terminal" evidence="2">
    <location>
        <begin position="47"/>
        <end position="214"/>
    </location>
</feature>
<dbReference type="Pfam" id="PF24883">
    <property type="entry name" value="NPHP3_N"/>
    <property type="match status" value="1"/>
</dbReference>
<name>A0A2V5HM70_ASPV1</name>
<evidence type="ECO:0000256" key="1">
    <source>
        <dbReference type="ARBA" id="ARBA00022737"/>
    </source>
</evidence>